<evidence type="ECO:0000256" key="4">
    <source>
        <dbReference type="ARBA" id="ARBA00012564"/>
    </source>
</evidence>
<dbReference type="NCBIfam" id="TIGR02414">
    <property type="entry name" value="pepN_proteo"/>
    <property type="match status" value="1"/>
</dbReference>
<sequence length="885" mass="97074">MRTDTAEPVRLKDYRVPDHLIDKVDLDVKLRATATQVTARLSIKPNPKGRPDTPLVLDGDGLAARRITLDGVDLDLASGFVTPSQLTLTSPPQRPFILEIETELDPTANTRLMGLYRTGHAYCTQCEAEGFRRITYFLDRPDVLSVYTTRIEAEVSEAPALLSNGNKIAEGKIDGTSRHFAVWSDPFPKPCYLFALVGGDLGSIHDEFVTRSGRRVALGIYVEHGKEAFATYAMDALKRSMAWDETAFGREYDLDVFNIVAVSDFNMGAMENKGLNVFNDKYVLASPATATDADYAHIEAVIAHEYFHNWTGNRITCRDWFQLCLKEGLTVFRDHEFSSDMRSRAVHRIADVRTLRAQQFPEDAGPLAHNVRPDAYLEINNFYTATIYEKGAEIIRMLKVLIGDEAFAKGMDLYFERFDGTAATIEDFISCFAESAQRDLTQFSRWYNQSGTPLVSVTAVYDPAARTFTLDLSQSSKPTPGQPTKEPFVIPVELGLVAGEHGDLKLRAGEEDGASGVELGRGIIELTTPRRRIVFRDVPVRPSPSLFRGFSAPVRVEYDWSESDLVTLVAHDSDSFNRWQAAQTFATRLLLRSVEAVRAGGAPAYEPNFIDALRIVTETSADPAFTAQVLTLPGEADIAREIGQDVDPDAIHVARKALRAAIGHDLSQPLLAAYARLEDKGPYSPDAAAAGRRSLRNVALDLLVSGEIPEGVRLAAAQFASASTMTDEIAALGALSQAASAERETALESFYQNHAGDALVIDKWFALQAMIAEPGALARVKKLTAHPAFSLANPNRVRSLIGAFAAGNQTQFNAPDGSGYDFVADAVLELDRKNPQVAARLLAAFRSWRSLESVRRGQAESALRRVAGSPGLSPDVRDIVERSLA</sequence>
<reference evidence="17 18" key="1">
    <citation type="submission" date="2016-10" db="EMBL/GenBank/DDBJ databases">
        <authorList>
            <person name="de Groot N.N."/>
        </authorList>
    </citation>
    <scope>NUCLEOTIDE SEQUENCE [LARGE SCALE GENOMIC DNA]</scope>
    <source>
        <strain evidence="17 18">NE2</strain>
    </source>
</reference>
<dbReference type="GO" id="GO:0006508">
    <property type="term" value="P:proteolysis"/>
    <property type="evidence" value="ECO:0007669"/>
    <property type="project" value="UniProtKB-UniRule"/>
</dbReference>
<dbReference type="InterPro" id="IPR042097">
    <property type="entry name" value="Aminopeptidase_N-like_N_sf"/>
</dbReference>
<comment type="similarity">
    <text evidence="3">Belongs to the peptidase M1 family.</text>
</comment>
<dbReference type="FunFam" id="2.60.40.1840:FF:000001">
    <property type="entry name" value="Aminopeptidase N"/>
    <property type="match status" value="1"/>
</dbReference>
<dbReference type="FunFam" id="3.30.2010.30:FF:000002">
    <property type="entry name" value="Putative aminopeptidase N"/>
    <property type="match status" value="1"/>
</dbReference>
<keyword evidence="6 17" id="KW-0031">Aminopeptidase</keyword>
<evidence type="ECO:0000313" key="17">
    <source>
        <dbReference type="EMBL" id="SFK44567.1"/>
    </source>
</evidence>
<proteinExistence type="inferred from homology"/>
<evidence type="ECO:0000259" key="16">
    <source>
        <dbReference type="Pfam" id="PF17900"/>
    </source>
</evidence>
<keyword evidence="11" id="KW-0482">Metalloprotease</keyword>
<dbReference type="EMBL" id="FOSN01000008">
    <property type="protein sequence ID" value="SFK44567.1"/>
    <property type="molecule type" value="Genomic_DNA"/>
</dbReference>
<feature type="domain" description="Peptidase M1 alanyl aminopeptidase Ig-like fold" evidence="14">
    <location>
        <begin position="451"/>
        <end position="559"/>
    </location>
</feature>
<evidence type="ECO:0000256" key="5">
    <source>
        <dbReference type="ARBA" id="ARBA00015611"/>
    </source>
</evidence>
<dbReference type="AlphaFoldDB" id="A0A1I3ZKJ7"/>
<dbReference type="Gene3D" id="1.10.390.10">
    <property type="entry name" value="Neutral Protease Domain 2"/>
    <property type="match status" value="1"/>
</dbReference>
<dbReference type="GO" id="GO:0008270">
    <property type="term" value="F:zinc ion binding"/>
    <property type="evidence" value="ECO:0007669"/>
    <property type="project" value="InterPro"/>
</dbReference>
<dbReference type="Proteomes" id="UP000198755">
    <property type="component" value="Unassembled WGS sequence"/>
</dbReference>
<dbReference type="InterPro" id="IPR038438">
    <property type="entry name" value="PepN_Ig-like_sf"/>
</dbReference>
<evidence type="ECO:0000256" key="10">
    <source>
        <dbReference type="ARBA" id="ARBA00022833"/>
    </source>
</evidence>
<keyword evidence="9" id="KW-0378">Hydrolase</keyword>
<dbReference type="InterPro" id="IPR014782">
    <property type="entry name" value="Peptidase_M1_dom"/>
</dbReference>
<dbReference type="OrthoDB" id="100605at2"/>
<protein>
    <recommendedName>
        <fullName evidence="5 12">Aminopeptidase N</fullName>
        <ecNumber evidence="4 12">3.4.11.2</ecNumber>
    </recommendedName>
</protein>
<dbReference type="InterPro" id="IPR027268">
    <property type="entry name" value="Peptidase_M4/M1_CTD_sf"/>
</dbReference>
<dbReference type="GO" id="GO:0016285">
    <property type="term" value="F:alanyl aminopeptidase activity"/>
    <property type="evidence" value="ECO:0007669"/>
    <property type="project" value="UniProtKB-EC"/>
</dbReference>
<dbReference type="GO" id="GO:0008237">
    <property type="term" value="F:metallopeptidase activity"/>
    <property type="evidence" value="ECO:0007669"/>
    <property type="project" value="UniProtKB-UniRule"/>
</dbReference>
<dbReference type="SUPFAM" id="SSF55486">
    <property type="entry name" value="Metalloproteases ('zincins'), catalytic domain"/>
    <property type="match status" value="1"/>
</dbReference>
<keyword evidence="18" id="KW-1185">Reference proteome</keyword>
<dbReference type="InterPro" id="IPR012779">
    <property type="entry name" value="Peptidase_M1_pepN"/>
</dbReference>
<dbReference type="Pfam" id="PF11940">
    <property type="entry name" value="DUF3458"/>
    <property type="match status" value="1"/>
</dbReference>
<evidence type="ECO:0000256" key="11">
    <source>
        <dbReference type="ARBA" id="ARBA00023049"/>
    </source>
</evidence>
<evidence type="ECO:0000313" key="18">
    <source>
        <dbReference type="Proteomes" id="UP000198755"/>
    </source>
</evidence>
<name>A0A1I3ZKJ7_9HYPH</name>
<dbReference type="InterPro" id="IPR024601">
    <property type="entry name" value="Peptidase_M1_pepN_C"/>
</dbReference>
<evidence type="ECO:0000256" key="9">
    <source>
        <dbReference type="ARBA" id="ARBA00022801"/>
    </source>
</evidence>
<keyword evidence="10" id="KW-0862">Zinc</keyword>
<gene>
    <name evidence="17" type="ORF">SAMN05444581_10827</name>
</gene>
<evidence type="ECO:0000259" key="14">
    <source>
        <dbReference type="Pfam" id="PF11940"/>
    </source>
</evidence>
<feature type="domain" description="Peptidase M1 alanyl aminopeptidase C-terminal" evidence="15">
    <location>
        <begin position="563"/>
        <end position="885"/>
    </location>
</feature>
<dbReference type="Gene3D" id="3.30.2010.30">
    <property type="match status" value="1"/>
</dbReference>
<dbReference type="InterPro" id="IPR037144">
    <property type="entry name" value="Peptidase_M1_pepN_C_sf"/>
</dbReference>
<evidence type="ECO:0000259" key="15">
    <source>
        <dbReference type="Pfam" id="PF17432"/>
    </source>
</evidence>
<evidence type="ECO:0000256" key="7">
    <source>
        <dbReference type="ARBA" id="ARBA00022670"/>
    </source>
</evidence>
<dbReference type="RefSeq" id="WP_091681898.1">
    <property type="nucleotide sequence ID" value="NZ_FOSN01000008.1"/>
</dbReference>
<dbReference type="Gene3D" id="1.25.50.10">
    <property type="entry name" value="Peptidase M1, alanyl aminopeptidase, C-terminal domain"/>
    <property type="match status" value="1"/>
</dbReference>
<dbReference type="PRINTS" id="PR00756">
    <property type="entry name" value="ALADIPTASE"/>
</dbReference>
<dbReference type="CDD" id="cd09600">
    <property type="entry name" value="M1_APN"/>
    <property type="match status" value="1"/>
</dbReference>
<keyword evidence="8" id="KW-0479">Metal-binding</keyword>
<dbReference type="Gene3D" id="2.60.40.1730">
    <property type="entry name" value="tricorn interacting facor f3 domain"/>
    <property type="match status" value="1"/>
</dbReference>
<feature type="domain" description="Aminopeptidase N-like N-terminal" evidence="16">
    <location>
        <begin position="25"/>
        <end position="193"/>
    </location>
</feature>
<evidence type="ECO:0000259" key="13">
    <source>
        <dbReference type="Pfam" id="PF01433"/>
    </source>
</evidence>
<evidence type="ECO:0000256" key="8">
    <source>
        <dbReference type="ARBA" id="ARBA00022723"/>
    </source>
</evidence>
<evidence type="ECO:0000256" key="2">
    <source>
        <dbReference type="ARBA" id="ARBA00001947"/>
    </source>
</evidence>
<dbReference type="InterPro" id="IPR045357">
    <property type="entry name" value="Aminopeptidase_N-like_N"/>
</dbReference>
<evidence type="ECO:0000256" key="6">
    <source>
        <dbReference type="ARBA" id="ARBA00022438"/>
    </source>
</evidence>
<evidence type="ECO:0000256" key="1">
    <source>
        <dbReference type="ARBA" id="ARBA00000098"/>
    </source>
</evidence>
<dbReference type="PANTHER" id="PTHR46322:SF1">
    <property type="entry name" value="PUROMYCIN-SENSITIVE AMINOPEPTIDASE"/>
    <property type="match status" value="1"/>
</dbReference>
<evidence type="ECO:0000256" key="12">
    <source>
        <dbReference type="NCBIfam" id="TIGR02414"/>
    </source>
</evidence>
<dbReference type="InterPro" id="IPR001930">
    <property type="entry name" value="Peptidase_M1"/>
</dbReference>
<organism evidence="17 18">
    <name type="scientific">Methylocapsa palsarum</name>
    <dbReference type="NCBI Taxonomy" id="1612308"/>
    <lineage>
        <taxon>Bacteria</taxon>
        <taxon>Pseudomonadati</taxon>
        <taxon>Pseudomonadota</taxon>
        <taxon>Alphaproteobacteria</taxon>
        <taxon>Hyphomicrobiales</taxon>
        <taxon>Beijerinckiaceae</taxon>
        <taxon>Methylocapsa</taxon>
    </lineage>
</organism>
<dbReference type="Gene3D" id="2.60.40.1840">
    <property type="match status" value="1"/>
</dbReference>
<dbReference type="PANTHER" id="PTHR46322">
    <property type="entry name" value="PUROMYCIN-SENSITIVE AMINOPEPTIDASE"/>
    <property type="match status" value="1"/>
</dbReference>
<accession>A0A1I3ZKJ7</accession>
<dbReference type="EC" id="3.4.11.2" evidence="4 12"/>
<dbReference type="SUPFAM" id="SSF63737">
    <property type="entry name" value="Leukotriene A4 hydrolase N-terminal domain"/>
    <property type="match status" value="1"/>
</dbReference>
<dbReference type="Pfam" id="PF01433">
    <property type="entry name" value="Peptidase_M1"/>
    <property type="match status" value="1"/>
</dbReference>
<dbReference type="Pfam" id="PF17432">
    <property type="entry name" value="DUF3458_C"/>
    <property type="match status" value="1"/>
</dbReference>
<feature type="domain" description="Peptidase M1 membrane alanine aminopeptidase" evidence="13">
    <location>
        <begin position="232"/>
        <end position="446"/>
    </location>
</feature>
<comment type="cofactor">
    <cofactor evidence="2">
        <name>Zn(2+)</name>
        <dbReference type="ChEBI" id="CHEBI:29105"/>
    </cofactor>
</comment>
<comment type="catalytic activity">
    <reaction evidence="1">
        <text>Release of an N-terminal amino acid, Xaa-|-Yaa- from a peptide, amide or arylamide. Xaa is preferably Ala, but may be most amino acids including Pro (slow action). When a terminal hydrophobic residue is followed by a prolyl residue, the two may be released as an intact Xaa-Pro dipeptide.</text>
        <dbReference type="EC" id="3.4.11.2"/>
    </reaction>
</comment>
<dbReference type="InterPro" id="IPR035414">
    <property type="entry name" value="Peptidase_M1_pepN_Ig-like"/>
</dbReference>
<keyword evidence="7" id="KW-0645">Protease</keyword>
<evidence type="ECO:0000256" key="3">
    <source>
        <dbReference type="ARBA" id="ARBA00010136"/>
    </source>
</evidence>
<dbReference type="Pfam" id="PF17900">
    <property type="entry name" value="Peptidase_M1_N"/>
    <property type="match status" value="1"/>
</dbReference>
<dbReference type="STRING" id="1612308.SAMN05444581_10827"/>